<dbReference type="Gene3D" id="1.20.910.10">
    <property type="entry name" value="Heme oxygenase-like"/>
    <property type="match status" value="1"/>
</dbReference>
<name>A0A381VXN3_9ZZZZ</name>
<dbReference type="InterPro" id="IPR016084">
    <property type="entry name" value="Haem_Oase-like_multi-hlx"/>
</dbReference>
<sequence length="58" mass="6855">MEFAASAWDAFEHHPWIEALFHNELDEDRFEYWLAQDLPYLGQHITEIAYPKVPPGNP</sequence>
<evidence type="ECO:0008006" key="2">
    <source>
        <dbReference type="Google" id="ProtNLM"/>
    </source>
</evidence>
<dbReference type="SUPFAM" id="SSF48613">
    <property type="entry name" value="Heme oxygenase-like"/>
    <property type="match status" value="1"/>
</dbReference>
<protein>
    <recommendedName>
        <fullName evidence="2">Thiaminase-2/PQQC domain-containing protein</fullName>
    </recommendedName>
</protein>
<gene>
    <name evidence="1" type="ORF">METZ01_LOCUS97913</name>
</gene>
<reference evidence="1" key="1">
    <citation type="submission" date="2018-05" db="EMBL/GenBank/DDBJ databases">
        <authorList>
            <person name="Lanie J.A."/>
            <person name="Ng W.-L."/>
            <person name="Kazmierczak K.M."/>
            <person name="Andrzejewski T.M."/>
            <person name="Davidsen T.M."/>
            <person name="Wayne K.J."/>
            <person name="Tettelin H."/>
            <person name="Glass J.I."/>
            <person name="Rusch D."/>
            <person name="Podicherti R."/>
            <person name="Tsui H.-C.T."/>
            <person name="Winkler M.E."/>
        </authorList>
    </citation>
    <scope>NUCLEOTIDE SEQUENCE</scope>
</reference>
<dbReference type="EMBL" id="UINC01010099">
    <property type="protein sequence ID" value="SVA45059.1"/>
    <property type="molecule type" value="Genomic_DNA"/>
</dbReference>
<accession>A0A381VXN3</accession>
<feature type="non-terminal residue" evidence="1">
    <location>
        <position position="58"/>
    </location>
</feature>
<organism evidence="1">
    <name type="scientific">marine metagenome</name>
    <dbReference type="NCBI Taxonomy" id="408172"/>
    <lineage>
        <taxon>unclassified sequences</taxon>
        <taxon>metagenomes</taxon>
        <taxon>ecological metagenomes</taxon>
    </lineage>
</organism>
<evidence type="ECO:0000313" key="1">
    <source>
        <dbReference type="EMBL" id="SVA45059.1"/>
    </source>
</evidence>
<proteinExistence type="predicted"/>
<dbReference type="AlphaFoldDB" id="A0A381VXN3"/>